<gene>
    <name evidence="3" type="ORF">IM787_03940</name>
</gene>
<name>A0ABR9S083_9BURK</name>
<organism evidence="3 4">
    <name type="scientific">Ramlibacter pallidus</name>
    <dbReference type="NCBI Taxonomy" id="2780087"/>
    <lineage>
        <taxon>Bacteria</taxon>
        <taxon>Pseudomonadati</taxon>
        <taxon>Pseudomonadota</taxon>
        <taxon>Betaproteobacteria</taxon>
        <taxon>Burkholderiales</taxon>
        <taxon>Comamonadaceae</taxon>
        <taxon>Ramlibacter</taxon>
    </lineage>
</organism>
<keyword evidence="4" id="KW-1185">Reference proteome</keyword>
<dbReference type="PANTHER" id="PTHR42928:SF5">
    <property type="entry name" value="BLR1237 PROTEIN"/>
    <property type="match status" value="1"/>
</dbReference>
<feature type="chain" id="PRO_5045204094" evidence="2">
    <location>
        <begin position="23"/>
        <end position="323"/>
    </location>
</feature>
<dbReference type="RefSeq" id="WP_193675317.1">
    <property type="nucleotide sequence ID" value="NZ_JADDIV010000001.1"/>
</dbReference>
<comment type="similarity">
    <text evidence="1">Belongs to the UPF0065 (bug) family.</text>
</comment>
<comment type="caution">
    <text evidence="3">The sequence shown here is derived from an EMBL/GenBank/DDBJ whole genome shotgun (WGS) entry which is preliminary data.</text>
</comment>
<keyword evidence="2" id="KW-0732">Signal</keyword>
<dbReference type="InterPro" id="IPR042100">
    <property type="entry name" value="Bug_dom1"/>
</dbReference>
<dbReference type="PANTHER" id="PTHR42928">
    <property type="entry name" value="TRICARBOXYLATE-BINDING PROTEIN"/>
    <property type="match status" value="1"/>
</dbReference>
<dbReference type="Gene3D" id="3.40.190.150">
    <property type="entry name" value="Bordetella uptake gene, domain 1"/>
    <property type="match status" value="1"/>
</dbReference>
<dbReference type="CDD" id="cd07012">
    <property type="entry name" value="PBP2_Bug_TTT"/>
    <property type="match status" value="1"/>
</dbReference>
<evidence type="ECO:0000256" key="1">
    <source>
        <dbReference type="ARBA" id="ARBA00006987"/>
    </source>
</evidence>
<accession>A0ABR9S083</accession>
<dbReference type="Proteomes" id="UP000806285">
    <property type="component" value="Unassembled WGS sequence"/>
</dbReference>
<evidence type="ECO:0000313" key="3">
    <source>
        <dbReference type="EMBL" id="MBE7366712.1"/>
    </source>
</evidence>
<dbReference type="Pfam" id="PF03401">
    <property type="entry name" value="TctC"/>
    <property type="match status" value="1"/>
</dbReference>
<dbReference type="Gene3D" id="3.40.190.10">
    <property type="entry name" value="Periplasmic binding protein-like II"/>
    <property type="match status" value="1"/>
</dbReference>
<proteinExistence type="inferred from homology"/>
<dbReference type="PIRSF" id="PIRSF017082">
    <property type="entry name" value="YflP"/>
    <property type="match status" value="1"/>
</dbReference>
<sequence>MTPIPRRAFLAAGAAAALPAFAQQPYPSKPVRIVVPYPPGGVSDAVARALGEKLAAQMGQPFVIDNKAGASGTIGVDAVAKSAPDGHTLAFTAISPLVLSPHLGKVPYDPATQVTPVVSVMYSPVLLLATPALAARDFRELLEMAKAKPRAVRWATSGSASLGHLMLEQLQEQARVEMVHFPYKGGGQQMTDALSGQFEVLSTNAGPAVSEHIKAGKLRPLAVGAPKRLESLPNVPTLAELGYAGANLSSQFGIVAPGGLPRPTLEKINAQVNAVLQMPDIRSRLVATDNVPTGGSAEAFAKQIAAESAANLRIIRAVGIKVD</sequence>
<protein>
    <submittedName>
        <fullName evidence="3">Tripartite tricarboxylate transporter substrate binding protein</fullName>
    </submittedName>
</protein>
<evidence type="ECO:0000313" key="4">
    <source>
        <dbReference type="Proteomes" id="UP000806285"/>
    </source>
</evidence>
<dbReference type="EMBL" id="JADDIV010000001">
    <property type="protein sequence ID" value="MBE7366712.1"/>
    <property type="molecule type" value="Genomic_DNA"/>
</dbReference>
<reference evidence="3 4" key="1">
    <citation type="submission" date="2020-10" db="EMBL/GenBank/DDBJ databases">
        <title>Ramlibacter sp. HM2 16S ribosomal RNA gene Genome sequencing and assembly.</title>
        <authorList>
            <person name="Kang M."/>
        </authorList>
    </citation>
    <scope>NUCLEOTIDE SEQUENCE [LARGE SCALE GENOMIC DNA]</scope>
    <source>
        <strain evidence="3 4">HM2</strain>
    </source>
</reference>
<dbReference type="InterPro" id="IPR005064">
    <property type="entry name" value="BUG"/>
</dbReference>
<feature type="signal peptide" evidence="2">
    <location>
        <begin position="1"/>
        <end position="22"/>
    </location>
</feature>
<evidence type="ECO:0000256" key="2">
    <source>
        <dbReference type="SAM" id="SignalP"/>
    </source>
</evidence>